<dbReference type="Gene3D" id="3.30.470.20">
    <property type="entry name" value="ATP-grasp fold, B domain"/>
    <property type="match status" value="1"/>
</dbReference>
<dbReference type="Proteomes" id="UP000075787">
    <property type="component" value="Unassembled WGS sequence"/>
</dbReference>
<organism evidence="6 7">
    <name type="scientific">Tistrella mobilis</name>
    <dbReference type="NCBI Taxonomy" id="171437"/>
    <lineage>
        <taxon>Bacteria</taxon>
        <taxon>Pseudomonadati</taxon>
        <taxon>Pseudomonadota</taxon>
        <taxon>Alphaproteobacteria</taxon>
        <taxon>Geminicoccales</taxon>
        <taxon>Geminicoccaceae</taxon>
        <taxon>Tistrella</taxon>
    </lineage>
</organism>
<keyword evidence="3 4" id="KW-0067">ATP-binding</keyword>
<dbReference type="GeneID" id="97240921"/>
<dbReference type="SUPFAM" id="SSF56059">
    <property type="entry name" value="Glutathione synthetase ATP-binding domain-like"/>
    <property type="match status" value="1"/>
</dbReference>
<dbReference type="GO" id="GO:0016874">
    <property type="term" value="F:ligase activity"/>
    <property type="evidence" value="ECO:0007669"/>
    <property type="project" value="UniProtKB-KW"/>
</dbReference>
<dbReference type="AlphaFoldDB" id="A0A162JIC1"/>
<dbReference type="OrthoDB" id="24041at2"/>
<evidence type="ECO:0000256" key="2">
    <source>
        <dbReference type="ARBA" id="ARBA00022741"/>
    </source>
</evidence>
<dbReference type="GO" id="GO:0046872">
    <property type="term" value="F:metal ion binding"/>
    <property type="evidence" value="ECO:0007669"/>
    <property type="project" value="InterPro"/>
</dbReference>
<dbReference type="GO" id="GO:0005524">
    <property type="term" value="F:ATP binding"/>
    <property type="evidence" value="ECO:0007669"/>
    <property type="project" value="UniProtKB-UniRule"/>
</dbReference>
<dbReference type="PROSITE" id="PS50975">
    <property type="entry name" value="ATP_GRASP"/>
    <property type="match status" value="1"/>
</dbReference>
<comment type="caution">
    <text evidence="6">The sequence shown here is derived from an EMBL/GenBank/DDBJ whole genome shotgun (WGS) entry which is preliminary data.</text>
</comment>
<evidence type="ECO:0000256" key="3">
    <source>
        <dbReference type="ARBA" id="ARBA00022840"/>
    </source>
</evidence>
<dbReference type="PANTHER" id="PTHR43585">
    <property type="entry name" value="FUMIPYRROLE BIOSYNTHESIS PROTEIN C"/>
    <property type="match status" value="1"/>
</dbReference>
<feature type="domain" description="ATP-grasp" evidence="5">
    <location>
        <begin position="122"/>
        <end position="321"/>
    </location>
</feature>
<dbReference type="RefSeq" id="WP_062770656.1">
    <property type="nucleotide sequence ID" value="NZ_CP121045.1"/>
</dbReference>
<dbReference type="Pfam" id="PF13535">
    <property type="entry name" value="ATP-grasp_4"/>
    <property type="match status" value="1"/>
</dbReference>
<evidence type="ECO:0000313" key="6">
    <source>
        <dbReference type="EMBL" id="KYO49259.1"/>
    </source>
</evidence>
<evidence type="ECO:0000256" key="1">
    <source>
        <dbReference type="ARBA" id="ARBA00022598"/>
    </source>
</evidence>
<protein>
    <recommendedName>
        <fullName evidence="5">ATP-grasp domain-containing protein</fullName>
    </recommendedName>
</protein>
<keyword evidence="1" id="KW-0436">Ligase</keyword>
<dbReference type="PANTHER" id="PTHR43585:SF2">
    <property type="entry name" value="ATP-GRASP ENZYME FSQD"/>
    <property type="match status" value="1"/>
</dbReference>
<proteinExistence type="predicted"/>
<evidence type="ECO:0000313" key="7">
    <source>
        <dbReference type="Proteomes" id="UP000075787"/>
    </source>
</evidence>
<dbReference type="EMBL" id="LPZR01000230">
    <property type="protein sequence ID" value="KYO49259.1"/>
    <property type="molecule type" value="Genomic_DNA"/>
</dbReference>
<dbReference type="NCBIfam" id="NF005543">
    <property type="entry name" value="PRK07206.1"/>
    <property type="match status" value="1"/>
</dbReference>
<keyword evidence="2 4" id="KW-0547">Nucleotide-binding</keyword>
<evidence type="ECO:0000256" key="4">
    <source>
        <dbReference type="PROSITE-ProRule" id="PRU00409"/>
    </source>
</evidence>
<evidence type="ECO:0000259" key="5">
    <source>
        <dbReference type="PROSITE" id="PS50975"/>
    </source>
</evidence>
<reference evidence="6 7" key="1">
    <citation type="submission" date="2015-12" db="EMBL/GenBank/DDBJ databases">
        <title>Genome sequence of Tistrella mobilis MCCC 1A02139.</title>
        <authorList>
            <person name="Lu L."/>
            <person name="Lai Q."/>
            <person name="Shao Z."/>
            <person name="Qian P."/>
        </authorList>
    </citation>
    <scope>NUCLEOTIDE SEQUENCE [LARGE SCALE GENOMIC DNA]</scope>
    <source>
        <strain evidence="6 7">MCCC 1A02139</strain>
    </source>
</reference>
<sequence>MTGRPSRPDVRPVAVVVDAYSTGAALAPAFAAAGWRTVHVSSSPVVPDPYRASFRPGDFIGLIAHDGDLRRTLNALLPHAPVVVLPGAECGVELADRLAAGLGLPGNGTELSRARRDKFLMGQVVAAAGLAAAPQHVTDNPADAVAWAVARGDWPVVVKPLDSAGTDGVTFCHDAVAVDRAFRALHGRPNRLGSVNDRLLVQGFLRGRQYFVNTVSLNGRHLIAEIWAESKREVADAAFINDLEMLMPRAGAVQDALAAYTSAVLDALGIAYGPAHTELMLTADGPVLIETAARLMGTVEQQAVRRSLGVTQADLAVQAVTDPAGFLSRLDQPYRMAAEIWCVALISEHEGIITGRSGFARIEGLASYASSIAVAGPGVRLRPTIDYFSSPGVVYLVHEDAAVLAADYARIRAWEREGAIFDLAPASGPG</sequence>
<name>A0A162JIC1_9PROT</name>
<accession>A0A162JIC1</accession>
<dbReference type="InterPro" id="IPR011761">
    <property type="entry name" value="ATP-grasp"/>
</dbReference>
<gene>
    <name evidence="6" type="ORF">AUP44_18410</name>
</gene>
<dbReference type="InterPro" id="IPR052032">
    <property type="entry name" value="ATP-dep_AA_Ligase"/>
</dbReference>